<evidence type="ECO:0000256" key="7">
    <source>
        <dbReference type="ARBA" id="ARBA00023004"/>
    </source>
</evidence>
<dbReference type="SUPFAM" id="SSF54909">
    <property type="entry name" value="Dimeric alpha+beta barrel"/>
    <property type="match status" value="1"/>
</dbReference>
<evidence type="ECO:0000256" key="6">
    <source>
        <dbReference type="ARBA" id="ARBA00023002"/>
    </source>
</evidence>
<evidence type="ECO:0000259" key="10">
    <source>
        <dbReference type="Pfam" id="PF20628"/>
    </source>
</evidence>
<dbReference type="PROSITE" id="PS51318">
    <property type="entry name" value="TAT"/>
    <property type="match status" value="1"/>
</dbReference>
<keyword evidence="6 11" id="KW-0560">Oxidoreductase</keyword>
<dbReference type="NCBIfam" id="TIGR01413">
    <property type="entry name" value="Dyp_perox_fam"/>
    <property type="match status" value="1"/>
</dbReference>
<dbReference type="GO" id="GO:0046872">
    <property type="term" value="F:metal ion binding"/>
    <property type="evidence" value="ECO:0007669"/>
    <property type="project" value="UniProtKB-KW"/>
</dbReference>
<keyword evidence="5" id="KW-0732">Signal</keyword>
<name>A0A0G3H2L9_9CORY</name>
<feature type="domain" description="Dyp-type peroxidase C-terminal" evidence="10">
    <location>
        <begin position="225"/>
        <end position="410"/>
    </location>
</feature>
<protein>
    <submittedName>
        <fullName evidence="11">Dyp-type peroxidase family</fullName>
        <ecNumber evidence="11">1.11.1.19</ecNumber>
    </submittedName>
</protein>
<comment type="cofactor">
    <cofactor evidence="1">
        <name>heme b</name>
        <dbReference type="ChEBI" id="CHEBI:60344"/>
    </cofactor>
</comment>
<dbReference type="RefSeq" id="WP_047262187.1">
    <property type="nucleotide sequence ID" value="NZ_CP011542.1"/>
</dbReference>
<dbReference type="PATRIC" id="fig|571915.4.peg.1875"/>
<evidence type="ECO:0000256" key="4">
    <source>
        <dbReference type="ARBA" id="ARBA00022723"/>
    </source>
</evidence>
<evidence type="ECO:0000256" key="2">
    <source>
        <dbReference type="ARBA" id="ARBA00022559"/>
    </source>
</evidence>
<keyword evidence="3" id="KW-0349">Heme</keyword>
<dbReference type="Proteomes" id="UP000035199">
    <property type="component" value="Chromosome"/>
</dbReference>
<dbReference type="GO" id="GO:0020037">
    <property type="term" value="F:heme binding"/>
    <property type="evidence" value="ECO:0007669"/>
    <property type="project" value="InterPro"/>
</dbReference>
<dbReference type="Pfam" id="PF04261">
    <property type="entry name" value="Dyp_perox_N"/>
    <property type="match status" value="1"/>
</dbReference>
<evidence type="ECO:0000313" key="11">
    <source>
        <dbReference type="EMBL" id="AKK06088.1"/>
    </source>
</evidence>
<dbReference type="Pfam" id="PF20628">
    <property type="entry name" value="Dyp_perox_C"/>
    <property type="match status" value="1"/>
</dbReference>
<dbReference type="GO" id="GO:0005829">
    <property type="term" value="C:cytosol"/>
    <property type="evidence" value="ECO:0007669"/>
    <property type="project" value="TreeGrafter"/>
</dbReference>
<reference evidence="12" key="2">
    <citation type="submission" date="2015-05" db="EMBL/GenBank/DDBJ databases">
        <title>Complete genome sequence of Corynebacterium mustelae DSM 45274, isolated from various tissues of a male ferret with lethal sepsis.</title>
        <authorList>
            <person name="Ruckert C."/>
            <person name="Albersmeier A."/>
            <person name="Winkler A."/>
            <person name="Tauch A."/>
        </authorList>
    </citation>
    <scope>NUCLEOTIDE SEQUENCE [LARGE SCALE GENOMIC DNA]</scope>
    <source>
        <strain evidence="12">DSM 45274</strain>
    </source>
</reference>
<dbReference type="InterPro" id="IPR011008">
    <property type="entry name" value="Dimeric_a/b-barrel"/>
</dbReference>
<evidence type="ECO:0000256" key="8">
    <source>
        <dbReference type="ARBA" id="ARBA00025737"/>
    </source>
</evidence>
<gene>
    <name evidence="11" type="ORF">CMUST_08820</name>
</gene>
<dbReference type="OrthoDB" id="9781066at2"/>
<dbReference type="InterPro" id="IPR006314">
    <property type="entry name" value="Dyp_peroxidase"/>
</dbReference>
<evidence type="ECO:0000256" key="3">
    <source>
        <dbReference type="ARBA" id="ARBA00022617"/>
    </source>
</evidence>
<dbReference type="PANTHER" id="PTHR30521:SF4">
    <property type="entry name" value="DEFERROCHELATASE"/>
    <property type="match status" value="1"/>
</dbReference>
<evidence type="ECO:0000256" key="1">
    <source>
        <dbReference type="ARBA" id="ARBA00001970"/>
    </source>
</evidence>
<evidence type="ECO:0000256" key="5">
    <source>
        <dbReference type="ARBA" id="ARBA00022729"/>
    </source>
</evidence>
<dbReference type="InterPro" id="IPR048328">
    <property type="entry name" value="Dyp_perox_C"/>
</dbReference>
<keyword evidence="12" id="KW-1185">Reference proteome</keyword>
<organism evidence="11 12">
    <name type="scientific">Corynebacterium mustelae</name>
    <dbReference type="NCBI Taxonomy" id="571915"/>
    <lineage>
        <taxon>Bacteria</taxon>
        <taxon>Bacillati</taxon>
        <taxon>Actinomycetota</taxon>
        <taxon>Actinomycetes</taxon>
        <taxon>Mycobacteriales</taxon>
        <taxon>Corynebacteriaceae</taxon>
        <taxon>Corynebacterium</taxon>
    </lineage>
</organism>
<dbReference type="KEGG" id="cmv:CMUST_08820"/>
<dbReference type="PANTHER" id="PTHR30521">
    <property type="entry name" value="DEFERROCHELATASE/PEROXIDASE"/>
    <property type="match status" value="1"/>
</dbReference>
<dbReference type="EC" id="1.11.1.19" evidence="11"/>
<comment type="similarity">
    <text evidence="8">Belongs to the DyP-type peroxidase family.</text>
</comment>
<dbReference type="PROSITE" id="PS51404">
    <property type="entry name" value="DYP_PEROXIDASE"/>
    <property type="match status" value="1"/>
</dbReference>
<feature type="domain" description="Dyp-type peroxidase N-terminal" evidence="9">
    <location>
        <begin position="71"/>
        <end position="213"/>
    </location>
</feature>
<evidence type="ECO:0000313" key="12">
    <source>
        <dbReference type="Proteomes" id="UP000035199"/>
    </source>
</evidence>
<dbReference type="InterPro" id="IPR006311">
    <property type="entry name" value="TAT_signal"/>
</dbReference>
<keyword evidence="4" id="KW-0479">Metal-binding</keyword>
<dbReference type="InterPro" id="IPR048327">
    <property type="entry name" value="Dyp_perox_N"/>
</dbReference>
<dbReference type="EMBL" id="CP011542">
    <property type="protein sequence ID" value="AKK06088.1"/>
    <property type="molecule type" value="Genomic_DNA"/>
</dbReference>
<dbReference type="STRING" id="571915.CMUST_08820"/>
<keyword evidence="7" id="KW-0408">Iron</keyword>
<dbReference type="GO" id="GO:0004601">
    <property type="term" value="F:peroxidase activity"/>
    <property type="evidence" value="ECO:0007669"/>
    <property type="project" value="UniProtKB-KW"/>
</dbReference>
<sequence>MAGAIPPDPKDSQKFLSRRSFLIGATVTTSATALTACGSERSGESGLAEVNVEEGGAFLAKQVVPFDGKHQAGVATPGQALLNMVAFNLRAGTDLVAVRRLMTLWTEDARRLTRGQNPVGSLEPELAESAANLTITCGFGPRFFDIIDKKDARPDWLRPLPEFSSDKLEDQWGQSDIALQICCDDPVTLAFATRHMIRSGAAYVETLWLQQGFLNAVGATEKGATPRNLFGQKDGTVNPASDSEYEDYVWINGDSDSPQWLVGGTAMVVRRINMNLDDWEKLDRTSREVAMGRFLDSGAPLSGTDEFEPADFDATDEVGLPIIDPRSHMALAAPPLDIPNQRIRRRAYNFSQPPVPGSEQTSNTGLVFVCFQQNPLQQFVPIQQRLNDSDRMNEWITHIGSAVYAVPPGTADGGEDGDRFWGAALLQS</sequence>
<dbReference type="AlphaFoldDB" id="A0A0G3H2L9"/>
<evidence type="ECO:0000259" key="9">
    <source>
        <dbReference type="Pfam" id="PF04261"/>
    </source>
</evidence>
<accession>A0A0G3H2L9</accession>
<reference evidence="11 12" key="1">
    <citation type="journal article" date="2015" name="Genome Announc.">
        <title>Complete Genome Sequence of the Type Strain Corynebacterium mustelae DSM 45274, Isolated from Various Tissues of a Male Ferret with Lethal Sepsis.</title>
        <authorList>
            <person name="Ruckert C."/>
            <person name="Eimer J."/>
            <person name="Winkler A."/>
            <person name="Tauch A."/>
        </authorList>
    </citation>
    <scope>NUCLEOTIDE SEQUENCE [LARGE SCALE GENOMIC DNA]</scope>
    <source>
        <strain evidence="11 12">DSM 45274</strain>
    </source>
</reference>
<proteinExistence type="inferred from homology"/>
<keyword evidence="2 11" id="KW-0575">Peroxidase</keyword>